<dbReference type="Gene3D" id="3.10.10.10">
    <property type="entry name" value="HIV Type 1 Reverse Transcriptase, subunit A, domain 1"/>
    <property type="match status" value="1"/>
</dbReference>
<gene>
    <name evidence="1" type="ORF">CR513_28949</name>
</gene>
<sequence length="407" mass="46344">MLASIYRALNFGDLEPTGMTIQLANKSIVQPLGVLKDVLVQVNELIFPTDFYVLDMEDETSGKESTLILGRPFLMTARTNIDVHAGMLSMEFGDILVHHEAPHRRPFSFSIDMTEELVEEYFQPDNCSEDIEDFAENADVTNCLGSITDEVDYEEVHNLPNSEDDNDDIADLDFEAELFEVIDQVCNHENLECVNNAKVELHKKPMPTPIRQVLSPPTGAHLVPNPNQVGQMDLKSLIENSSSSPPPMELKPLPNHLKYVYLDSEQQLPIIIANNLHQEQEDKLLNVLREHKKTIGWKLLDLPGINPSICMHRILMEEKIKPIRQQQRRLNPTILDVVKKEVTKLLAAGIIYPISDSQWVSPVQVVPKKSGMTITKNQQDELVPMRIQNSWRVCIDYRRLNQATRKD</sequence>
<reference evidence="1" key="1">
    <citation type="submission" date="2018-05" db="EMBL/GenBank/DDBJ databases">
        <title>Draft genome of Mucuna pruriens seed.</title>
        <authorList>
            <person name="Nnadi N.E."/>
            <person name="Vos R."/>
            <person name="Hasami M.H."/>
            <person name="Devisetty U.K."/>
            <person name="Aguiy J.C."/>
        </authorList>
    </citation>
    <scope>NUCLEOTIDE SEQUENCE [LARGE SCALE GENOMIC DNA]</scope>
    <source>
        <strain evidence="1">JCA_2017</strain>
    </source>
</reference>
<dbReference type="CDD" id="cd00303">
    <property type="entry name" value="retropepsin_like"/>
    <property type="match status" value="1"/>
</dbReference>
<dbReference type="InterPro" id="IPR043502">
    <property type="entry name" value="DNA/RNA_pol_sf"/>
</dbReference>
<dbReference type="InterPro" id="IPR021109">
    <property type="entry name" value="Peptidase_aspartic_dom_sf"/>
</dbReference>
<dbReference type="PANTHER" id="PTHR33067">
    <property type="entry name" value="RNA-DIRECTED DNA POLYMERASE-RELATED"/>
    <property type="match status" value="1"/>
</dbReference>
<evidence type="ECO:0008006" key="3">
    <source>
        <dbReference type="Google" id="ProtNLM"/>
    </source>
</evidence>
<organism evidence="1 2">
    <name type="scientific">Mucuna pruriens</name>
    <name type="common">Velvet bean</name>
    <name type="synonym">Dolichos pruriens</name>
    <dbReference type="NCBI Taxonomy" id="157652"/>
    <lineage>
        <taxon>Eukaryota</taxon>
        <taxon>Viridiplantae</taxon>
        <taxon>Streptophyta</taxon>
        <taxon>Embryophyta</taxon>
        <taxon>Tracheophyta</taxon>
        <taxon>Spermatophyta</taxon>
        <taxon>Magnoliopsida</taxon>
        <taxon>eudicotyledons</taxon>
        <taxon>Gunneridae</taxon>
        <taxon>Pentapetalae</taxon>
        <taxon>rosids</taxon>
        <taxon>fabids</taxon>
        <taxon>Fabales</taxon>
        <taxon>Fabaceae</taxon>
        <taxon>Papilionoideae</taxon>
        <taxon>50 kb inversion clade</taxon>
        <taxon>NPAAA clade</taxon>
        <taxon>indigoferoid/millettioid clade</taxon>
        <taxon>Phaseoleae</taxon>
        <taxon>Mucuna</taxon>
    </lineage>
</organism>
<dbReference type="Proteomes" id="UP000257109">
    <property type="component" value="Unassembled WGS sequence"/>
</dbReference>
<dbReference type="AlphaFoldDB" id="A0A371GG75"/>
<dbReference type="Gene3D" id="2.40.70.10">
    <property type="entry name" value="Acid Proteases"/>
    <property type="match status" value="1"/>
</dbReference>
<accession>A0A371GG75</accession>
<protein>
    <recommendedName>
        <fullName evidence="3">Retrovirus-related Pol polyprotein</fullName>
    </recommendedName>
</protein>
<dbReference type="PANTHER" id="PTHR33067:SF15">
    <property type="entry name" value="RNA-DIRECTED DNA POLYMERASE"/>
    <property type="match status" value="1"/>
</dbReference>
<dbReference type="SUPFAM" id="SSF56672">
    <property type="entry name" value="DNA/RNA polymerases"/>
    <property type="match status" value="1"/>
</dbReference>
<evidence type="ECO:0000313" key="1">
    <source>
        <dbReference type="EMBL" id="RDX89333.1"/>
    </source>
</evidence>
<feature type="non-terminal residue" evidence="1">
    <location>
        <position position="1"/>
    </location>
</feature>
<proteinExistence type="predicted"/>
<keyword evidence="2" id="KW-1185">Reference proteome</keyword>
<name>A0A371GG75_MUCPR</name>
<evidence type="ECO:0000313" key="2">
    <source>
        <dbReference type="Proteomes" id="UP000257109"/>
    </source>
</evidence>
<comment type="caution">
    <text evidence="1">The sequence shown here is derived from an EMBL/GenBank/DDBJ whole genome shotgun (WGS) entry which is preliminary data.</text>
</comment>
<dbReference type="EMBL" id="QJKJ01005698">
    <property type="protein sequence ID" value="RDX89333.1"/>
    <property type="molecule type" value="Genomic_DNA"/>
</dbReference>